<dbReference type="InterPro" id="IPR036249">
    <property type="entry name" value="Thioredoxin-like_sf"/>
</dbReference>
<proteinExistence type="predicted"/>
<comment type="caution">
    <text evidence="2">The sequence shown here is derived from an EMBL/GenBank/DDBJ whole genome shotgun (WGS) entry which is preliminary data.</text>
</comment>
<dbReference type="PANTHER" id="PTHR13887:SF41">
    <property type="entry name" value="THIOREDOXIN SUPERFAMILY PROTEIN"/>
    <property type="match status" value="1"/>
</dbReference>
<dbReference type="Gene3D" id="3.40.30.10">
    <property type="entry name" value="Glutaredoxin"/>
    <property type="match status" value="1"/>
</dbReference>
<dbReference type="GO" id="GO:0016853">
    <property type="term" value="F:isomerase activity"/>
    <property type="evidence" value="ECO:0007669"/>
    <property type="project" value="UniProtKB-KW"/>
</dbReference>
<dbReference type="CDD" id="cd03024">
    <property type="entry name" value="DsbA_FrnE"/>
    <property type="match status" value="1"/>
</dbReference>
<organism evidence="2 3">
    <name type="scientific">Pedococcus badiiscoriae</name>
    <dbReference type="NCBI Taxonomy" id="642776"/>
    <lineage>
        <taxon>Bacteria</taxon>
        <taxon>Bacillati</taxon>
        <taxon>Actinomycetota</taxon>
        <taxon>Actinomycetes</taxon>
        <taxon>Micrococcales</taxon>
        <taxon>Intrasporangiaceae</taxon>
        <taxon>Pedococcus</taxon>
    </lineage>
</organism>
<keyword evidence="2" id="KW-0413">Isomerase</keyword>
<dbReference type="EMBL" id="JACCAB010000001">
    <property type="protein sequence ID" value="NYG07255.1"/>
    <property type="molecule type" value="Genomic_DNA"/>
</dbReference>
<dbReference type="RefSeq" id="WP_179421625.1">
    <property type="nucleotide sequence ID" value="NZ_JACCAB010000001.1"/>
</dbReference>
<dbReference type="AlphaFoldDB" id="A0A852WM03"/>
<gene>
    <name evidence="2" type="ORF">BJ986_001742</name>
</gene>
<reference evidence="2 3" key="1">
    <citation type="submission" date="2020-07" db="EMBL/GenBank/DDBJ databases">
        <title>Sequencing the genomes of 1000 actinobacteria strains.</title>
        <authorList>
            <person name="Klenk H.-P."/>
        </authorList>
    </citation>
    <scope>NUCLEOTIDE SEQUENCE [LARGE SCALE GENOMIC DNA]</scope>
    <source>
        <strain evidence="2 3">DSM 23987</strain>
    </source>
</reference>
<dbReference type="Proteomes" id="UP000573599">
    <property type="component" value="Unassembled WGS sequence"/>
</dbReference>
<accession>A0A852WM03</accession>
<feature type="domain" description="DSBA-like thioredoxin" evidence="1">
    <location>
        <begin position="16"/>
        <end position="220"/>
    </location>
</feature>
<evidence type="ECO:0000313" key="2">
    <source>
        <dbReference type="EMBL" id="NYG07255.1"/>
    </source>
</evidence>
<sequence>MNDVDPTNALRPHAVEIDVWADVVCPWCYIGKRRLELAIAESAHPAEVTVTYHAFELDHQVVHAEGETVLAWLAQRYGTDLAGAREIAERPAVMGRPDGVEIDVDKQLRANSFDAHRLVALGLAQGGPALQAAVLERFYSAHFSEGKPIDDIETLQRLGAEAGLDGRRVSAVLASDEFADHVRADEAAAIDIGVSGVPFFMANRRVALSGAHSPEVIGQLIEAAANGDHEVMSAGA</sequence>
<name>A0A852WM03_9MICO</name>
<keyword evidence="3" id="KW-1185">Reference proteome</keyword>
<evidence type="ECO:0000259" key="1">
    <source>
        <dbReference type="Pfam" id="PF01323"/>
    </source>
</evidence>
<dbReference type="Pfam" id="PF01323">
    <property type="entry name" value="DSBA"/>
    <property type="match status" value="1"/>
</dbReference>
<dbReference type="GO" id="GO:0016491">
    <property type="term" value="F:oxidoreductase activity"/>
    <property type="evidence" value="ECO:0007669"/>
    <property type="project" value="InterPro"/>
</dbReference>
<evidence type="ECO:0000313" key="3">
    <source>
        <dbReference type="Proteomes" id="UP000573599"/>
    </source>
</evidence>
<dbReference type="SUPFAM" id="SSF52833">
    <property type="entry name" value="Thioredoxin-like"/>
    <property type="match status" value="1"/>
</dbReference>
<dbReference type="PANTHER" id="PTHR13887">
    <property type="entry name" value="GLUTATHIONE S-TRANSFERASE KAPPA"/>
    <property type="match status" value="1"/>
</dbReference>
<protein>
    <submittedName>
        <fullName evidence="2">Putative DsbA family dithiol-disulfide isomerase</fullName>
    </submittedName>
</protein>
<dbReference type="InterPro" id="IPR001853">
    <property type="entry name" value="DSBA-like_thioredoxin_dom"/>
</dbReference>